<evidence type="ECO:0000313" key="3">
    <source>
        <dbReference type="EMBL" id="GFT23051.1"/>
    </source>
</evidence>
<sequence>MSTSRCGLNKKAALRTDFVITSVYLVLVQFTLQSSLKTFRTDQLCKVKMMFSVVSRTLLIVALVCISLNCYEARPADEDGAAASDDSTPDPTATTAADGGSDGTATILDTAASTPAAGDGTTGDAAGSTPGDAPADDAAPEDARRR</sequence>
<feature type="transmembrane region" description="Helical" evidence="2">
    <location>
        <begin position="12"/>
        <end position="30"/>
    </location>
</feature>
<name>A0A8X6NM25_NEPPI</name>
<dbReference type="Proteomes" id="UP000887013">
    <property type="component" value="Unassembled WGS sequence"/>
</dbReference>
<protein>
    <submittedName>
        <fullName evidence="3">Uncharacterized protein</fullName>
    </submittedName>
</protein>
<dbReference type="EMBL" id="BMAW01059831">
    <property type="protein sequence ID" value="GFT23051.1"/>
    <property type="molecule type" value="Genomic_DNA"/>
</dbReference>
<evidence type="ECO:0000313" key="4">
    <source>
        <dbReference type="Proteomes" id="UP000887013"/>
    </source>
</evidence>
<dbReference type="AlphaFoldDB" id="A0A8X6NM25"/>
<organism evidence="3 4">
    <name type="scientific">Nephila pilipes</name>
    <name type="common">Giant wood spider</name>
    <name type="synonym">Nephila maculata</name>
    <dbReference type="NCBI Taxonomy" id="299642"/>
    <lineage>
        <taxon>Eukaryota</taxon>
        <taxon>Metazoa</taxon>
        <taxon>Ecdysozoa</taxon>
        <taxon>Arthropoda</taxon>
        <taxon>Chelicerata</taxon>
        <taxon>Arachnida</taxon>
        <taxon>Araneae</taxon>
        <taxon>Araneomorphae</taxon>
        <taxon>Entelegynae</taxon>
        <taxon>Araneoidea</taxon>
        <taxon>Nephilidae</taxon>
        <taxon>Nephila</taxon>
    </lineage>
</organism>
<keyword evidence="4" id="KW-1185">Reference proteome</keyword>
<accession>A0A8X6NM25</accession>
<keyword evidence="2" id="KW-1133">Transmembrane helix</keyword>
<reference evidence="3" key="1">
    <citation type="submission" date="2020-08" db="EMBL/GenBank/DDBJ databases">
        <title>Multicomponent nature underlies the extraordinary mechanical properties of spider dragline silk.</title>
        <authorList>
            <person name="Kono N."/>
            <person name="Nakamura H."/>
            <person name="Mori M."/>
            <person name="Yoshida Y."/>
            <person name="Ohtoshi R."/>
            <person name="Malay A.D."/>
            <person name="Moran D.A.P."/>
            <person name="Tomita M."/>
            <person name="Numata K."/>
            <person name="Arakawa K."/>
        </authorList>
    </citation>
    <scope>NUCLEOTIDE SEQUENCE</scope>
</reference>
<comment type="caution">
    <text evidence="3">The sequence shown here is derived from an EMBL/GenBank/DDBJ whole genome shotgun (WGS) entry which is preliminary data.</text>
</comment>
<keyword evidence="2" id="KW-0812">Transmembrane</keyword>
<feature type="region of interest" description="Disordered" evidence="1">
    <location>
        <begin position="78"/>
        <end position="146"/>
    </location>
</feature>
<evidence type="ECO:0000256" key="1">
    <source>
        <dbReference type="SAM" id="MobiDB-lite"/>
    </source>
</evidence>
<keyword evidence="2" id="KW-0472">Membrane</keyword>
<feature type="compositionally biased region" description="Low complexity" evidence="1">
    <location>
        <begin position="81"/>
        <end position="133"/>
    </location>
</feature>
<evidence type="ECO:0000256" key="2">
    <source>
        <dbReference type="SAM" id="Phobius"/>
    </source>
</evidence>
<gene>
    <name evidence="3" type="ORF">NPIL_520791</name>
</gene>
<feature type="transmembrane region" description="Helical" evidence="2">
    <location>
        <begin position="50"/>
        <end position="71"/>
    </location>
</feature>
<proteinExistence type="predicted"/>